<reference evidence="1" key="1">
    <citation type="submission" date="2022-11" db="EMBL/GenBank/DDBJ databases">
        <title>Dyadobacter pollutisoli sp. nov., isolated from plastic dumped soil.</title>
        <authorList>
            <person name="Kim J.M."/>
            <person name="Kim K.R."/>
            <person name="Lee J.K."/>
            <person name="Hao L."/>
            <person name="Jeon C.O."/>
        </authorList>
    </citation>
    <scope>NUCLEOTIDE SEQUENCE</scope>
    <source>
        <strain evidence="1">U1</strain>
    </source>
</reference>
<dbReference type="KEGG" id="dpf:ON006_16865"/>
<evidence type="ECO:0000313" key="2">
    <source>
        <dbReference type="Proteomes" id="UP001164653"/>
    </source>
</evidence>
<proteinExistence type="predicted"/>
<dbReference type="Proteomes" id="UP001164653">
    <property type="component" value="Chromosome"/>
</dbReference>
<gene>
    <name evidence="1" type="ORF">ON006_16865</name>
</gene>
<keyword evidence="2" id="KW-1185">Reference proteome</keyword>
<accession>A0A9E8SI70</accession>
<dbReference type="EMBL" id="CP112998">
    <property type="protein sequence ID" value="WAC09423.1"/>
    <property type="molecule type" value="Genomic_DNA"/>
</dbReference>
<dbReference type="RefSeq" id="WP_244820541.1">
    <property type="nucleotide sequence ID" value="NZ_CP112998.1"/>
</dbReference>
<dbReference type="AlphaFoldDB" id="A0A9E8SI70"/>
<organism evidence="1 2">
    <name type="scientific">Dyadobacter pollutisoli</name>
    <dbReference type="NCBI Taxonomy" id="2910158"/>
    <lineage>
        <taxon>Bacteria</taxon>
        <taxon>Pseudomonadati</taxon>
        <taxon>Bacteroidota</taxon>
        <taxon>Cytophagia</taxon>
        <taxon>Cytophagales</taxon>
        <taxon>Spirosomataceae</taxon>
        <taxon>Dyadobacter</taxon>
    </lineage>
</organism>
<sequence length="69" mass="8286">MKTNYFFPGFDFCIVQLRKYIHAYEVFTIMLTDGRIVHYQPQNVTDFRNWLLQHQVEDLRSSIGNQMVA</sequence>
<protein>
    <submittedName>
        <fullName evidence="1">Uncharacterized protein</fullName>
    </submittedName>
</protein>
<name>A0A9E8SI70_9BACT</name>
<evidence type="ECO:0000313" key="1">
    <source>
        <dbReference type="EMBL" id="WAC09423.1"/>
    </source>
</evidence>